<reference evidence="1 2" key="1">
    <citation type="journal article" date="2023" name="Hortic Res">
        <title>Pangenome of water caltrop reveals structural variations and asymmetric subgenome divergence after allopolyploidization.</title>
        <authorList>
            <person name="Zhang X."/>
            <person name="Chen Y."/>
            <person name="Wang L."/>
            <person name="Yuan Y."/>
            <person name="Fang M."/>
            <person name="Shi L."/>
            <person name="Lu R."/>
            <person name="Comes H.P."/>
            <person name="Ma Y."/>
            <person name="Chen Y."/>
            <person name="Huang G."/>
            <person name="Zhou Y."/>
            <person name="Zheng Z."/>
            <person name="Qiu Y."/>
        </authorList>
    </citation>
    <scope>NUCLEOTIDE SEQUENCE [LARGE SCALE GENOMIC DNA]</scope>
    <source>
        <strain evidence="1">F231</strain>
    </source>
</reference>
<dbReference type="GO" id="GO:0005730">
    <property type="term" value="C:nucleolus"/>
    <property type="evidence" value="ECO:0007669"/>
    <property type="project" value="TreeGrafter"/>
</dbReference>
<accession>A0AAN7QQX8</accession>
<sequence length="113" mass="12340">MDSDSSDSDDGDLVTGVPILQVTSRVSFNCGNLHLHQHGVLIQLLFVAILQVLKTCRLASCLLASGSDDGPFSTRDPRMLKEGDSAVAHLEYHKHPVTSIEWSPREAWAGWLA</sequence>
<keyword evidence="2" id="KW-1185">Reference proteome</keyword>
<organism evidence="1 2">
    <name type="scientific">Trapa natans</name>
    <name type="common">Water chestnut</name>
    <dbReference type="NCBI Taxonomy" id="22666"/>
    <lineage>
        <taxon>Eukaryota</taxon>
        <taxon>Viridiplantae</taxon>
        <taxon>Streptophyta</taxon>
        <taxon>Embryophyta</taxon>
        <taxon>Tracheophyta</taxon>
        <taxon>Spermatophyta</taxon>
        <taxon>Magnoliopsida</taxon>
        <taxon>eudicotyledons</taxon>
        <taxon>Gunneridae</taxon>
        <taxon>Pentapetalae</taxon>
        <taxon>rosids</taxon>
        <taxon>malvids</taxon>
        <taxon>Myrtales</taxon>
        <taxon>Lythraceae</taxon>
        <taxon>Trapa</taxon>
    </lineage>
</organism>
<name>A0AAN7QQX8_TRANT</name>
<dbReference type="EMBL" id="JAXQNO010000020">
    <property type="protein sequence ID" value="KAK4772160.1"/>
    <property type="molecule type" value="Genomic_DNA"/>
</dbReference>
<dbReference type="InterPro" id="IPR051972">
    <property type="entry name" value="Glutamate-rich_WD_repeat"/>
</dbReference>
<gene>
    <name evidence="1" type="ORF">SAY86_013935</name>
</gene>
<dbReference type="InterPro" id="IPR015943">
    <property type="entry name" value="WD40/YVTN_repeat-like_dom_sf"/>
</dbReference>
<protein>
    <submittedName>
        <fullName evidence="1">Uncharacterized protein</fullName>
    </submittedName>
</protein>
<evidence type="ECO:0000313" key="1">
    <source>
        <dbReference type="EMBL" id="KAK4772160.1"/>
    </source>
</evidence>
<dbReference type="GO" id="GO:0042254">
    <property type="term" value="P:ribosome biogenesis"/>
    <property type="evidence" value="ECO:0007669"/>
    <property type="project" value="TreeGrafter"/>
</dbReference>
<dbReference type="AlphaFoldDB" id="A0AAN7QQX8"/>
<dbReference type="PANTHER" id="PTHR45903:SF1">
    <property type="entry name" value="GLUTAMATE-RICH WD REPEAT-CONTAINING PROTEIN 1"/>
    <property type="match status" value="1"/>
</dbReference>
<comment type="caution">
    <text evidence="1">The sequence shown here is derived from an EMBL/GenBank/DDBJ whole genome shotgun (WGS) entry which is preliminary data.</text>
</comment>
<dbReference type="Gene3D" id="2.130.10.10">
    <property type="entry name" value="YVTN repeat-like/Quinoprotein amine dehydrogenase"/>
    <property type="match status" value="1"/>
</dbReference>
<evidence type="ECO:0000313" key="2">
    <source>
        <dbReference type="Proteomes" id="UP001346149"/>
    </source>
</evidence>
<proteinExistence type="predicted"/>
<dbReference type="Proteomes" id="UP001346149">
    <property type="component" value="Unassembled WGS sequence"/>
</dbReference>
<dbReference type="PANTHER" id="PTHR45903">
    <property type="entry name" value="GLUTAMATE-RICH WD REPEAT-CONTAINING PROTEIN 1"/>
    <property type="match status" value="1"/>
</dbReference>